<evidence type="ECO:0000256" key="1">
    <source>
        <dbReference type="ARBA" id="ARBA00004985"/>
    </source>
</evidence>
<dbReference type="CDD" id="cd07079">
    <property type="entry name" value="ALDH_F18-19_ProA-GPR"/>
    <property type="match status" value="1"/>
</dbReference>
<dbReference type="EMBL" id="CP024172">
    <property type="protein sequence ID" value="AZW17734.1"/>
    <property type="molecule type" value="Genomic_DNA"/>
</dbReference>
<dbReference type="NCBIfam" id="NF001221">
    <property type="entry name" value="PRK00197.1"/>
    <property type="match status" value="1"/>
</dbReference>
<dbReference type="GO" id="GO:0050661">
    <property type="term" value="F:NADP binding"/>
    <property type="evidence" value="ECO:0007669"/>
    <property type="project" value="InterPro"/>
</dbReference>
<dbReference type="InterPro" id="IPR016161">
    <property type="entry name" value="Ald_DH/histidinol_DH"/>
</dbReference>
<name>A0AAN1RXB7_9BORD</name>
<dbReference type="Proteomes" id="UP000282741">
    <property type="component" value="Chromosome"/>
</dbReference>
<dbReference type="HAMAP" id="MF_00412">
    <property type="entry name" value="ProA"/>
    <property type="match status" value="1"/>
</dbReference>
<dbReference type="InterPro" id="IPR016163">
    <property type="entry name" value="Ald_DH_C"/>
</dbReference>
<dbReference type="PANTHER" id="PTHR11063:SF8">
    <property type="entry name" value="DELTA-1-PYRROLINE-5-CARBOXYLATE SYNTHASE"/>
    <property type="match status" value="1"/>
</dbReference>
<protein>
    <recommendedName>
        <fullName evidence="7">Gamma-glutamyl phosphate reductase</fullName>
        <shortName evidence="7">GPR</shortName>
        <ecNumber evidence="7">1.2.1.41</ecNumber>
    </recommendedName>
    <alternativeName>
        <fullName evidence="7">Glutamate-5-semialdehyde dehydrogenase</fullName>
    </alternativeName>
    <alternativeName>
        <fullName evidence="7">Glutamyl-gamma-semialdehyde dehydrogenase</fullName>
        <shortName evidence="7">GSA dehydrogenase</shortName>
    </alternativeName>
</protein>
<evidence type="ECO:0000256" key="4">
    <source>
        <dbReference type="ARBA" id="ARBA00022857"/>
    </source>
</evidence>
<comment type="pathway">
    <text evidence="1 7">Amino-acid biosynthesis; L-proline biosynthesis; L-glutamate 5-semialdehyde from L-glutamate: step 2/2.</text>
</comment>
<comment type="function">
    <text evidence="7">Catalyzes the NADPH-dependent reduction of L-glutamate 5-phosphate into L-glutamate 5-semialdehyde and phosphate. The product spontaneously undergoes cyclization to form 1-pyrroline-5-carboxylate.</text>
</comment>
<dbReference type="Pfam" id="PF00171">
    <property type="entry name" value="Aldedh"/>
    <property type="match status" value="2"/>
</dbReference>
<evidence type="ECO:0000256" key="5">
    <source>
        <dbReference type="ARBA" id="ARBA00023002"/>
    </source>
</evidence>
<evidence type="ECO:0000256" key="2">
    <source>
        <dbReference type="ARBA" id="ARBA00022605"/>
    </source>
</evidence>
<feature type="domain" description="Aldehyde dehydrogenase" evidence="8">
    <location>
        <begin position="295"/>
        <end position="375"/>
    </location>
</feature>
<comment type="similarity">
    <text evidence="7">Belongs to the gamma-glutamyl phosphate reductase family.</text>
</comment>
<dbReference type="PROSITE" id="PS01223">
    <property type="entry name" value="PROA"/>
    <property type="match status" value="1"/>
</dbReference>
<dbReference type="AlphaFoldDB" id="A0AAN1RXB7"/>
<dbReference type="NCBIfam" id="TIGR00407">
    <property type="entry name" value="proA"/>
    <property type="match status" value="1"/>
</dbReference>
<sequence length="419" mass="44437">MSSIDQTMLTLGENARQASRAMMRASGSTKNRALLTMADLLIDGKQALQAANARDVDAARANGLEPALLDRLTLSDRSVQLMAEGLRQIAALPDPIGSIGPTTVRPNGMRVAQMRVPLGVIGIIYESRPNVTIDAAALCLKSGNATILRGGSEALHSNLALGAIVQAGLAAAELPRAAVQVVDTTDRAAVGKLVTMTDHVDVIVPRGGKGLIARLAQEARVPLIKHLDGNCHVYLDAAADADRALEIAFNAKTYRYGICGAMETLLVHQAVAPTLLPRIGNALLQHGVELRGCERSRAILPAIKAASEEDWGTEYLGPILAVRVVDTLDQAIEHIARWGSGHTDAIVTEDLGAAQRFQREVDSSSVYINLPTCFADGFEYGLGAEIGISTNRLHARGPVGLEGLTTYKWVLTGEGQTRG</sequence>
<dbReference type="GO" id="GO:0004350">
    <property type="term" value="F:glutamate-5-semialdehyde dehydrogenase activity"/>
    <property type="evidence" value="ECO:0007669"/>
    <property type="project" value="UniProtKB-UniRule"/>
</dbReference>
<dbReference type="InterPro" id="IPR015590">
    <property type="entry name" value="Aldehyde_DH_dom"/>
</dbReference>
<evidence type="ECO:0000313" key="10">
    <source>
        <dbReference type="Proteomes" id="UP000282741"/>
    </source>
</evidence>
<feature type="domain" description="Aldehyde dehydrogenase" evidence="8">
    <location>
        <begin position="13"/>
        <end position="283"/>
    </location>
</feature>
<keyword evidence="7" id="KW-0963">Cytoplasm</keyword>
<evidence type="ECO:0000256" key="6">
    <source>
        <dbReference type="ARBA" id="ARBA00049024"/>
    </source>
</evidence>
<comment type="catalytic activity">
    <reaction evidence="6 7">
        <text>L-glutamate 5-semialdehyde + phosphate + NADP(+) = L-glutamyl 5-phosphate + NADPH + H(+)</text>
        <dbReference type="Rhea" id="RHEA:19541"/>
        <dbReference type="ChEBI" id="CHEBI:15378"/>
        <dbReference type="ChEBI" id="CHEBI:43474"/>
        <dbReference type="ChEBI" id="CHEBI:57783"/>
        <dbReference type="ChEBI" id="CHEBI:58066"/>
        <dbReference type="ChEBI" id="CHEBI:58274"/>
        <dbReference type="ChEBI" id="CHEBI:58349"/>
        <dbReference type="EC" id="1.2.1.41"/>
    </reaction>
</comment>
<proteinExistence type="inferred from homology"/>
<dbReference type="Gene3D" id="3.40.309.10">
    <property type="entry name" value="Aldehyde Dehydrogenase, Chain A, domain 2"/>
    <property type="match status" value="1"/>
</dbReference>
<gene>
    <name evidence="7" type="primary">proA</name>
    <name evidence="9" type="ORF">CS347_13670</name>
</gene>
<dbReference type="EC" id="1.2.1.41" evidence="7"/>
<dbReference type="SUPFAM" id="SSF53720">
    <property type="entry name" value="ALDH-like"/>
    <property type="match status" value="1"/>
</dbReference>
<dbReference type="GO" id="GO:0055129">
    <property type="term" value="P:L-proline biosynthetic process"/>
    <property type="evidence" value="ECO:0007669"/>
    <property type="project" value="UniProtKB-UniRule"/>
</dbReference>
<dbReference type="FunFam" id="3.40.309.10:FF:000006">
    <property type="entry name" value="Gamma-glutamyl phosphate reductase"/>
    <property type="match status" value="1"/>
</dbReference>
<evidence type="ECO:0000259" key="8">
    <source>
        <dbReference type="Pfam" id="PF00171"/>
    </source>
</evidence>
<accession>A0AAN1RXB7</accession>
<keyword evidence="4 7" id="KW-0521">NADP</keyword>
<dbReference type="PANTHER" id="PTHR11063">
    <property type="entry name" value="GLUTAMATE SEMIALDEHYDE DEHYDROGENASE"/>
    <property type="match status" value="1"/>
</dbReference>
<keyword evidence="5 7" id="KW-0560">Oxidoreductase</keyword>
<dbReference type="PIRSF" id="PIRSF000151">
    <property type="entry name" value="GPR"/>
    <property type="match status" value="1"/>
</dbReference>
<dbReference type="GO" id="GO:0005737">
    <property type="term" value="C:cytoplasm"/>
    <property type="evidence" value="ECO:0007669"/>
    <property type="project" value="UniProtKB-SubCell"/>
</dbReference>
<dbReference type="InterPro" id="IPR016162">
    <property type="entry name" value="Ald_DH_N"/>
</dbReference>
<keyword evidence="3 7" id="KW-0641">Proline biosynthesis</keyword>
<evidence type="ECO:0000256" key="7">
    <source>
        <dbReference type="HAMAP-Rule" id="MF_00412"/>
    </source>
</evidence>
<evidence type="ECO:0000256" key="3">
    <source>
        <dbReference type="ARBA" id="ARBA00022650"/>
    </source>
</evidence>
<keyword evidence="2 7" id="KW-0028">Amino-acid biosynthesis</keyword>
<comment type="subcellular location">
    <subcellularLocation>
        <location evidence="7">Cytoplasm</location>
    </subcellularLocation>
</comment>
<dbReference type="Gene3D" id="3.40.605.10">
    <property type="entry name" value="Aldehyde Dehydrogenase, Chain A, domain 1"/>
    <property type="match status" value="1"/>
</dbReference>
<evidence type="ECO:0000313" key="9">
    <source>
        <dbReference type="EMBL" id="AZW17734.1"/>
    </source>
</evidence>
<dbReference type="InterPro" id="IPR020593">
    <property type="entry name" value="G-glutamylP_reductase_CS"/>
</dbReference>
<dbReference type="InterPro" id="IPR000965">
    <property type="entry name" value="GPR_dom"/>
</dbReference>
<dbReference type="RefSeq" id="WP_048940267.1">
    <property type="nucleotide sequence ID" value="NZ_CP012077.1"/>
</dbReference>
<reference evidence="10" key="1">
    <citation type="submission" date="2017-10" db="EMBL/GenBank/DDBJ databases">
        <title>Whole genome sequencing of various Bordetella species.</title>
        <authorList>
            <person name="Weigand M.R."/>
            <person name="Loparev V."/>
            <person name="Peng Y."/>
            <person name="Bowden K.E."/>
            <person name="Tondella M.L."/>
            <person name="Williams M.M."/>
        </authorList>
    </citation>
    <scope>NUCLEOTIDE SEQUENCE [LARGE SCALE GENOMIC DNA]</scope>
    <source>
        <strain evidence="10">H720</strain>
    </source>
</reference>
<dbReference type="InterPro" id="IPR012134">
    <property type="entry name" value="Glu-5-SA_DH"/>
</dbReference>
<organism evidence="9 10">
    <name type="scientific">Bordetella hinzii</name>
    <dbReference type="NCBI Taxonomy" id="103855"/>
    <lineage>
        <taxon>Bacteria</taxon>
        <taxon>Pseudomonadati</taxon>
        <taxon>Pseudomonadota</taxon>
        <taxon>Betaproteobacteria</taxon>
        <taxon>Burkholderiales</taxon>
        <taxon>Alcaligenaceae</taxon>
        <taxon>Bordetella</taxon>
    </lineage>
</organism>